<dbReference type="PANTHER" id="PTHR32071">
    <property type="entry name" value="TRANSCRIPTIONAL REGULATORY PROTEIN"/>
    <property type="match status" value="1"/>
</dbReference>
<name>A0A1H9SHY2_9SPHI</name>
<dbReference type="Pfam" id="PF25601">
    <property type="entry name" value="AAA_lid_14"/>
    <property type="match status" value="1"/>
</dbReference>
<dbReference type="GO" id="GO:0005524">
    <property type="term" value="F:ATP binding"/>
    <property type="evidence" value="ECO:0007669"/>
    <property type="project" value="UniProtKB-KW"/>
</dbReference>
<dbReference type="PROSITE" id="PS00688">
    <property type="entry name" value="SIGMA54_INTERACT_3"/>
    <property type="match status" value="1"/>
</dbReference>
<protein>
    <submittedName>
        <fullName evidence="5">Regulatory protein, Fis family</fullName>
    </submittedName>
</protein>
<sequence length="135" mass="15096">MLAKHFVKIYSEREKKTVTSIADHVLKTLLNYDWPGNIRQLENVIARSVLLASGTVLDSVKLPGESKSTMATPQGHIKSMTENERDHILSALGQCNWRVYGQGGAAELLDLNPSTLNSRMKKLGIEKKYFRPEGD</sequence>
<dbReference type="RefSeq" id="WP_090885577.1">
    <property type="nucleotide sequence ID" value="NZ_FOGG01000018.1"/>
</dbReference>
<dbReference type="GO" id="GO:0003677">
    <property type="term" value="F:DNA binding"/>
    <property type="evidence" value="ECO:0007669"/>
    <property type="project" value="UniProtKB-KW"/>
</dbReference>
<keyword evidence="2" id="KW-0067">ATP-binding</keyword>
<evidence type="ECO:0000256" key="3">
    <source>
        <dbReference type="ARBA" id="ARBA00023125"/>
    </source>
</evidence>
<proteinExistence type="predicted"/>
<evidence type="ECO:0000313" key="6">
    <source>
        <dbReference type="Proteomes" id="UP000199572"/>
    </source>
</evidence>
<accession>A0A1H9SHY2</accession>
<dbReference type="Proteomes" id="UP000199572">
    <property type="component" value="Unassembled WGS sequence"/>
</dbReference>
<organism evidence="5 6">
    <name type="scientific">Pedobacter rhizosphaerae</name>
    <dbReference type="NCBI Taxonomy" id="390241"/>
    <lineage>
        <taxon>Bacteria</taxon>
        <taxon>Pseudomonadati</taxon>
        <taxon>Bacteroidota</taxon>
        <taxon>Sphingobacteriia</taxon>
        <taxon>Sphingobacteriales</taxon>
        <taxon>Sphingobacteriaceae</taxon>
        <taxon>Pedobacter</taxon>
    </lineage>
</organism>
<dbReference type="Gene3D" id="1.10.10.60">
    <property type="entry name" value="Homeodomain-like"/>
    <property type="match status" value="1"/>
</dbReference>
<keyword evidence="6" id="KW-1185">Reference proteome</keyword>
<dbReference type="AlphaFoldDB" id="A0A1H9SHY2"/>
<evidence type="ECO:0000259" key="4">
    <source>
        <dbReference type="PROSITE" id="PS50045"/>
    </source>
</evidence>
<dbReference type="PROSITE" id="PS50045">
    <property type="entry name" value="SIGMA54_INTERACT_4"/>
    <property type="match status" value="1"/>
</dbReference>
<feature type="domain" description="Sigma-54 factor interaction" evidence="4">
    <location>
        <begin position="1"/>
        <end position="50"/>
    </location>
</feature>
<evidence type="ECO:0000313" key="5">
    <source>
        <dbReference type="EMBL" id="SER83829.1"/>
    </source>
</evidence>
<dbReference type="PANTHER" id="PTHR32071:SF117">
    <property type="entry name" value="PTS-DEPENDENT DIHYDROXYACETONE KINASE OPERON REGULATORY PROTEIN-RELATED"/>
    <property type="match status" value="1"/>
</dbReference>
<dbReference type="InterPro" id="IPR002078">
    <property type="entry name" value="Sigma_54_int"/>
</dbReference>
<dbReference type="SUPFAM" id="SSF46689">
    <property type="entry name" value="Homeodomain-like"/>
    <property type="match status" value="1"/>
</dbReference>
<dbReference type="InterPro" id="IPR058031">
    <property type="entry name" value="AAA_lid_NorR"/>
</dbReference>
<evidence type="ECO:0000256" key="2">
    <source>
        <dbReference type="ARBA" id="ARBA00022840"/>
    </source>
</evidence>
<keyword evidence="3" id="KW-0238">DNA-binding</keyword>
<keyword evidence="1" id="KW-0547">Nucleotide-binding</keyword>
<dbReference type="InterPro" id="IPR025944">
    <property type="entry name" value="Sigma_54_int_dom_CS"/>
</dbReference>
<dbReference type="OrthoDB" id="9767722at2"/>
<dbReference type="GO" id="GO:0006355">
    <property type="term" value="P:regulation of DNA-templated transcription"/>
    <property type="evidence" value="ECO:0007669"/>
    <property type="project" value="InterPro"/>
</dbReference>
<gene>
    <name evidence="5" type="ORF">SAMN04488023_1181</name>
</gene>
<dbReference type="EMBL" id="FOGG01000018">
    <property type="protein sequence ID" value="SER83829.1"/>
    <property type="molecule type" value="Genomic_DNA"/>
</dbReference>
<evidence type="ECO:0000256" key="1">
    <source>
        <dbReference type="ARBA" id="ARBA00022741"/>
    </source>
</evidence>
<dbReference type="STRING" id="390241.SAMN04488023_1181"/>
<reference evidence="6" key="1">
    <citation type="submission" date="2016-10" db="EMBL/GenBank/DDBJ databases">
        <authorList>
            <person name="Varghese N."/>
            <person name="Submissions S."/>
        </authorList>
    </citation>
    <scope>NUCLEOTIDE SEQUENCE [LARGE SCALE GENOMIC DNA]</scope>
    <source>
        <strain evidence="6">DSM 18610</strain>
    </source>
</reference>
<dbReference type="Gene3D" id="1.10.8.60">
    <property type="match status" value="1"/>
</dbReference>
<dbReference type="InterPro" id="IPR009057">
    <property type="entry name" value="Homeodomain-like_sf"/>
</dbReference>